<comment type="pathway">
    <text evidence="1">Bacterial outer membrane biogenesis; LPS O-antigen biosynthesis.</text>
</comment>
<dbReference type="InterPro" id="IPR001509">
    <property type="entry name" value="Epimerase_deHydtase"/>
</dbReference>
<evidence type="ECO:0000259" key="3">
    <source>
        <dbReference type="Pfam" id="PF01370"/>
    </source>
</evidence>
<dbReference type="RefSeq" id="WP_077574011.1">
    <property type="nucleotide sequence ID" value="NZ_MOBZ01000021.1"/>
</dbReference>
<feature type="domain" description="NAD-dependent epimerase/dehydratase" evidence="3">
    <location>
        <begin position="181"/>
        <end position="286"/>
    </location>
</feature>
<proteinExistence type="inferred from homology"/>
<evidence type="ECO:0000313" key="4">
    <source>
        <dbReference type="EMBL" id="ROO03502.1"/>
    </source>
</evidence>
<organism evidence="4 5">
    <name type="scientific">Pseudomonas fluorescens</name>
    <dbReference type="NCBI Taxonomy" id="294"/>
    <lineage>
        <taxon>Bacteria</taxon>
        <taxon>Pseudomonadati</taxon>
        <taxon>Pseudomonadota</taxon>
        <taxon>Gammaproteobacteria</taxon>
        <taxon>Pseudomonadales</taxon>
        <taxon>Pseudomonadaceae</taxon>
        <taxon>Pseudomonas</taxon>
    </lineage>
</organism>
<reference evidence="4 5" key="1">
    <citation type="submission" date="2016-10" db="EMBL/GenBank/DDBJ databases">
        <title>Comparative genome analysis of multiple Pseudomonas spp. focuses on biocontrol and plant growth promoting traits.</title>
        <authorList>
            <person name="Tao X.-Y."/>
            <person name="Taylor C.G."/>
        </authorList>
    </citation>
    <scope>NUCLEOTIDE SEQUENCE [LARGE SCALE GENOMIC DNA]</scope>
    <source>
        <strain evidence="4 5">36G2</strain>
    </source>
</reference>
<dbReference type="PANTHER" id="PTHR43000">
    <property type="entry name" value="DTDP-D-GLUCOSE 4,6-DEHYDRATASE-RELATED"/>
    <property type="match status" value="1"/>
</dbReference>
<dbReference type="PRINTS" id="PR01713">
    <property type="entry name" value="NUCEPIMERASE"/>
</dbReference>
<gene>
    <name evidence="4" type="ORF">BK673_25200</name>
</gene>
<evidence type="ECO:0000256" key="2">
    <source>
        <dbReference type="ARBA" id="ARBA00007637"/>
    </source>
</evidence>
<dbReference type="Gene3D" id="3.40.50.720">
    <property type="entry name" value="NAD(P)-binding Rossmann-like Domain"/>
    <property type="match status" value="1"/>
</dbReference>
<sequence>MTQRIFITGGAGFIGSRLVKALLKEDPARSIWVFDNLHPQVHGLNAVDPILPHNVRFIRGDVADLQALMQAVAEADPELVYHLAAETGTGQSYDEPSRYCSVNVLGTTHLIEALRKQNNVRKVVLAASRAVYGEGGYVDAQGVEYVGLPRQPQAMDSGDFSVPLPASAVLPARPIASHAGLPPAPASVYASTKLMQEYLLCQAGDGAPWNATILRFQNVYGPGQSLRNPYTGVLSIFARQLLAGGELAIFEDGDIARDFVFVDDIVDALVKANAASVAHGTILDIGSGEPVSILEMARMLMRNLGVDDTSYKITGQFRIGDIRYACANITAAKAALNWSPNVSIQSGVERLAEWAKVEFKNAND</sequence>
<accession>A0A423NZ43</accession>
<dbReference type="AlphaFoldDB" id="A0A423NZ43"/>
<dbReference type="EMBL" id="MOBZ01000021">
    <property type="protein sequence ID" value="ROO03502.1"/>
    <property type="molecule type" value="Genomic_DNA"/>
</dbReference>
<feature type="domain" description="NAD-dependent epimerase/dehydratase" evidence="3">
    <location>
        <begin position="5"/>
        <end position="137"/>
    </location>
</feature>
<comment type="caution">
    <text evidence="4">The sequence shown here is derived from an EMBL/GenBank/DDBJ whole genome shotgun (WGS) entry which is preliminary data.</text>
</comment>
<dbReference type="Proteomes" id="UP000283619">
    <property type="component" value="Unassembled WGS sequence"/>
</dbReference>
<dbReference type="InterPro" id="IPR036291">
    <property type="entry name" value="NAD(P)-bd_dom_sf"/>
</dbReference>
<evidence type="ECO:0000313" key="5">
    <source>
        <dbReference type="Proteomes" id="UP000283619"/>
    </source>
</evidence>
<dbReference type="Pfam" id="PF01370">
    <property type="entry name" value="Epimerase"/>
    <property type="match status" value="2"/>
</dbReference>
<name>A0A423NZ43_PSEFL</name>
<evidence type="ECO:0000256" key="1">
    <source>
        <dbReference type="ARBA" id="ARBA00005125"/>
    </source>
</evidence>
<protein>
    <recommendedName>
        <fullName evidence="3">NAD-dependent epimerase/dehydratase domain-containing protein</fullName>
    </recommendedName>
</protein>
<dbReference type="SUPFAM" id="SSF51735">
    <property type="entry name" value="NAD(P)-binding Rossmann-fold domains"/>
    <property type="match status" value="1"/>
</dbReference>
<comment type="similarity">
    <text evidence="2">Belongs to the NAD(P)-dependent epimerase/dehydratase family.</text>
</comment>